<feature type="domain" description="PpiC" evidence="6">
    <location>
        <begin position="107"/>
        <end position="207"/>
    </location>
</feature>
<evidence type="ECO:0000256" key="2">
    <source>
        <dbReference type="ARBA" id="ARBA00007656"/>
    </source>
</evidence>
<organism evidence="7 8">
    <name type="scientific">Paraburkholderia rhizosphaerae</name>
    <dbReference type="NCBI Taxonomy" id="480658"/>
    <lineage>
        <taxon>Bacteria</taxon>
        <taxon>Pseudomonadati</taxon>
        <taxon>Pseudomonadota</taxon>
        <taxon>Betaproteobacteria</taxon>
        <taxon>Burkholderiales</taxon>
        <taxon>Burkholderiaceae</taxon>
        <taxon>Paraburkholderia</taxon>
    </lineage>
</organism>
<evidence type="ECO:0000256" key="5">
    <source>
        <dbReference type="PROSITE-ProRule" id="PRU00278"/>
    </source>
</evidence>
<evidence type="ECO:0000313" key="7">
    <source>
        <dbReference type="EMBL" id="TDY42260.1"/>
    </source>
</evidence>
<keyword evidence="4 5" id="KW-0697">Rotamase</keyword>
<evidence type="ECO:0000313" key="8">
    <source>
        <dbReference type="Proteomes" id="UP000295509"/>
    </source>
</evidence>
<proteinExistence type="inferred from homology"/>
<evidence type="ECO:0000256" key="3">
    <source>
        <dbReference type="ARBA" id="ARBA00013194"/>
    </source>
</evidence>
<reference evidence="7 8" key="1">
    <citation type="submission" date="2019-03" db="EMBL/GenBank/DDBJ databases">
        <title>Genomic Encyclopedia of Type Strains, Phase III (KMG-III): the genomes of soil and plant-associated and newly described type strains.</title>
        <authorList>
            <person name="Whitman W."/>
        </authorList>
    </citation>
    <scope>NUCLEOTIDE SEQUENCE [LARGE SCALE GENOMIC DNA]</scope>
    <source>
        <strain evidence="7 8">LMG 29544</strain>
    </source>
</reference>
<dbReference type="OrthoDB" id="9769613at2"/>
<comment type="catalytic activity">
    <reaction evidence="1">
        <text>[protein]-peptidylproline (omega=180) = [protein]-peptidylproline (omega=0)</text>
        <dbReference type="Rhea" id="RHEA:16237"/>
        <dbReference type="Rhea" id="RHEA-COMP:10747"/>
        <dbReference type="Rhea" id="RHEA-COMP:10748"/>
        <dbReference type="ChEBI" id="CHEBI:83833"/>
        <dbReference type="ChEBI" id="CHEBI:83834"/>
        <dbReference type="EC" id="5.2.1.8"/>
    </reaction>
</comment>
<sequence length="263" mass="28865">MSTLEQSEQRNDGALTVNGIAIDTASISEEAEHHPDAADPLAAAREALAIRELLRQRAVELQLVHDGDPLDDASVDRLLAQELTVPNATRADCERYYERHLARFRRNDIVFASHILFAVTGRAPLALIRREAETTLARVLAAPETFESTAREVSNCPSSGVGGSLGQLLRGDSVPEFEHAIFDTQDIGVLPGLVNTRFGFHIVRIDHRVEGEQMPFDAVEADIARFLGERVMHKAMQQYVTVLASRARIDGVELGEANGPLVQ</sequence>
<accession>A0A4R8LJ29</accession>
<evidence type="ECO:0000256" key="1">
    <source>
        <dbReference type="ARBA" id="ARBA00000971"/>
    </source>
</evidence>
<protein>
    <recommendedName>
        <fullName evidence="3">peptidylprolyl isomerase</fullName>
        <ecNumber evidence="3">5.2.1.8</ecNumber>
    </recommendedName>
</protein>
<gene>
    <name evidence="7" type="ORF">BX592_12269</name>
</gene>
<evidence type="ECO:0000259" key="6">
    <source>
        <dbReference type="PROSITE" id="PS50198"/>
    </source>
</evidence>
<dbReference type="AlphaFoldDB" id="A0A4R8LJ29"/>
<dbReference type="EC" id="5.2.1.8" evidence="3"/>
<dbReference type="Pfam" id="PF00639">
    <property type="entry name" value="Rotamase"/>
    <property type="match status" value="1"/>
</dbReference>
<dbReference type="Gene3D" id="3.10.50.40">
    <property type="match status" value="1"/>
</dbReference>
<dbReference type="InterPro" id="IPR000297">
    <property type="entry name" value="PPIase_PpiC"/>
</dbReference>
<keyword evidence="5 7" id="KW-0413">Isomerase</keyword>
<dbReference type="Proteomes" id="UP000295509">
    <property type="component" value="Unassembled WGS sequence"/>
</dbReference>
<dbReference type="RefSeq" id="WP_134195655.1">
    <property type="nucleotide sequence ID" value="NZ_JBHLUW010000032.1"/>
</dbReference>
<dbReference type="GO" id="GO:0003755">
    <property type="term" value="F:peptidyl-prolyl cis-trans isomerase activity"/>
    <property type="evidence" value="ECO:0007669"/>
    <property type="project" value="UniProtKB-KW"/>
</dbReference>
<dbReference type="PROSITE" id="PS50198">
    <property type="entry name" value="PPIC_PPIASE_2"/>
    <property type="match status" value="1"/>
</dbReference>
<evidence type="ECO:0000256" key="4">
    <source>
        <dbReference type="ARBA" id="ARBA00023110"/>
    </source>
</evidence>
<dbReference type="PANTHER" id="PTHR47245">
    <property type="entry name" value="PEPTIDYLPROLYL ISOMERASE"/>
    <property type="match status" value="1"/>
</dbReference>
<dbReference type="SUPFAM" id="SSF54534">
    <property type="entry name" value="FKBP-like"/>
    <property type="match status" value="1"/>
</dbReference>
<dbReference type="EMBL" id="SORE01000022">
    <property type="protein sequence ID" value="TDY42260.1"/>
    <property type="molecule type" value="Genomic_DNA"/>
</dbReference>
<dbReference type="InterPro" id="IPR050245">
    <property type="entry name" value="PrsA_foldase"/>
</dbReference>
<name>A0A4R8LJ29_9BURK</name>
<dbReference type="InterPro" id="IPR046357">
    <property type="entry name" value="PPIase_dom_sf"/>
</dbReference>
<comment type="similarity">
    <text evidence="2">Belongs to the PpiC/parvulin rotamase family.</text>
</comment>
<dbReference type="PANTHER" id="PTHR47245:SF2">
    <property type="entry name" value="PEPTIDYL-PROLYL CIS-TRANS ISOMERASE HP_0175-RELATED"/>
    <property type="match status" value="1"/>
</dbReference>
<keyword evidence="8" id="KW-1185">Reference proteome</keyword>
<comment type="caution">
    <text evidence="7">The sequence shown here is derived from an EMBL/GenBank/DDBJ whole genome shotgun (WGS) entry which is preliminary data.</text>
</comment>